<gene>
    <name evidence="3" type="ORF">METZ01_LOCUS419423</name>
</gene>
<dbReference type="GO" id="GO:0016491">
    <property type="term" value="F:oxidoreductase activity"/>
    <property type="evidence" value="ECO:0007669"/>
    <property type="project" value="UniProtKB-KW"/>
</dbReference>
<evidence type="ECO:0000259" key="2">
    <source>
        <dbReference type="Pfam" id="PF01408"/>
    </source>
</evidence>
<protein>
    <recommendedName>
        <fullName evidence="2">Gfo/Idh/MocA-like oxidoreductase N-terminal domain-containing protein</fullName>
    </recommendedName>
</protein>
<name>A0A382X6S3_9ZZZZ</name>
<dbReference type="PANTHER" id="PTHR43818:SF11">
    <property type="entry name" value="BCDNA.GH03377"/>
    <property type="match status" value="1"/>
</dbReference>
<feature type="non-terminal residue" evidence="3">
    <location>
        <position position="135"/>
    </location>
</feature>
<reference evidence="3" key="1">
    <citation type="submission" date="2018-05" db="EMBL/GenBank/DDBJ databases">
        <authorList>
            <person name="Lanie J.A."/>
            <person name="Ng W.-L."/>
            <person name="Kazmierczak K.M."/>
            <person name="Andrzejewski T.M."/>
            <person name="Davidsen T.M."/>
            <person name="Wayne K.J."/>
            <person name="Tettelin H."/>
            <person name="Glass J.I."/>
            <person name="Rusch D."/>
            <person name="Podicherti R."/>
            <person name="Tsui H.-C.T."/>
            <person name="Winkler M.E."/>
        </authorList>
    </citation>
    <scope>NUCLEOTIDE SEQUENCE</scope>
</reference>
<accession>A0A382X6S3</accession>
<organism evidence="3">
    <name type="scientific">marine metagenome</name>
    <dbReference type="NCBI Taxonomy" id="408172"/>
    <lineage>
        <taxon>unclassified sequences</taxon>
        <taxon>metagenomes</taxon>
        <taxon>ecological metagenomes</taxon>
    </lineage>
</organism>
<dbReference type="SUPFAM" id="SSF51735">
    <property type="entry name" value="NAD(P)-binding Rossmann-fold domains"/>
    <property type="match status" value="1"/>
</dbReference>
<dbReference type="EMBL" id="UINC01165271">
    <property type="protein sequence ID" value="SVD66569.1"/>
    <property type="molecule type" value="Genomic_DNA"/>
</dbReference>
<dbReference type="Pfam" id="PF01408">
    <property type="entry name" value="GFO_IDH_MocA"/>
    <property type="match status" value="1"/>
</dbReference>
<dbReference type="InterPro" id="IPR050463">
    <property type="entry name" value="Gfo/Idh/MocA_oxidrdct_glycsds"/>
</dbReference>
<dbReference type="GO" id="GO:0000166">
    <property type="term" value="F:nucleotide binding"/>
    <property type="evidence" value="ECO:0007669"/>
    <property type="project" value="InterPro"/>
</dbReference>
<keyword evidence="1" id="KW-0560">Oxidoreductase</keyword>
<dbReference type="InterPro" id="IPR036291">
    <property type="entry name" value="NAD(P)-bd_dom_sf"/>
</dbReference>
<evidence type="ECO:0000256" key="1">
    <source>
        <dbReference type="ARBA" id="ARBA00023002"/>
    </source>
</evidence>
<dbReference type="AlphaFoldDB" id="A0A382X6S3"/>
<evidence type="ECO:0000313" key="3">
    <source>
        <dbReference type="EMBL" id="SVD66569.1"/>
    </source>
</evidence>
<dbReference type="Gene3D" id="3.40.50.720">
    <property type="entry name" value="NAD(P)-binding Rossmann-like Domain"/>
    <property type="match status" value="1"/>
</dbReference>
<sequence length="135" mass="14938">MPKNINVGLIGYSFMGKAHSHAYKDMPFFFPEAAGVPVMKAICGRNRANVKDAANTFGWDEYETNWKDLIARNDIDMIDISTPGDSHAEIAIAAAEAGKHVFCEKPLANNLEEARAMAKAVKKARVKSMVAYNYR</sequence>
<dbReference type="PANTHER" id="PTHR43818">
    <property type="entry name" value="BCDNA.GH03377"/>
    <property type="match status" value="1"/>
</dbReference>
<proteinExistence type="predicted"/>
<dbReference type="InterPro" id="IPR000683">
    <property type="entry name" value="Gfo/Idh/MocA-like_OxRdtase_N"/>
</dbReference>
<feature type="domain" description="Gfo/Idh/MocA-like oxidoreductase N-terminal" evidence="2">
    <location>
        <begin position="5"/>
        <end position="132"/>
    </location>
</feature>